<dbReference type="GO" id="GO:0006749">
    <property type="term" value="P:glutathione metabolic process"/>
    <property type="evidence" value="ECO:0007669"/>
    <property type="project" value="TreeGrafter"/>
</dbReference>
<evidence type="ECO:0000313" key="5">
    <source>
        <dbReference type="EMBL" id="GJN20032.1"/>
    </source>
</evidence>
<dbReference type="EC" id="2.5.1.18" evidence="1"/>
<dbReference type="InterPro" id="IPR004046">
    <property type="entry name" value="GST_C"/>
</dbReference>
<evidence type="ECO:0000313" key="6">
    <source>
        <dbReference type="Proteomes" id="UP001054889"/>
    </source>
</evidence>
<protein>
    <recommendedName>
        <fullName evidence="1">glutathione transferase</fullName>
        <ecNumber evidence="1">2.5.1.18</ecNumber>
    </recommendedName>
</protein>
<gene>
    <name evidence="5" type="primary">gb07355</name>
    <name evidence="5" type="ORF">PR202_gb07355</name>
</gene>
<reference evidence="5" key="2">
    <citation type="submission" date="2021-12" db="EMBL/GenBank/DDBJ databases">
        <title>Resequencing data analysis of finger millet.</title>
        <authorList>
            <person name="Hatakeyama M."/>
            <person name="Aluri S."/>
            <person name="Balachadran M.T."/>
            <person name="Sivarajan S.R."/>
            <person name="Poveda L."/>
            <person name="Shimizu-Inatsugi R."/>
            <person name="Schlapbach R."/>
            <person name="Sreeman S.M."/>
            <person name="Shimizu K.K."/>
        </authorList>
    </citation>
    <scope>NUCLEOTIDE SEQUENCE</scope>
</reference>
<dbReference type="EMBL" id="BQKI01000074">
    <property type="protein sequence ID" value="GJN20032.1"/>
    <property type="molecule type" value="Genomic_DNA"/>
</dbReference>
<comment type="catalytic activity">
    <reaction evidence="3">
        <text>RX + glutathione = an S-substituted glutathione + a halide anion + H(+)</text>
        <dbReference type="Rhea" id="RHEA:16437"/>
        <dbReference type="ChEBI" id="CHEBI:15378"/>
        <dbReference type="ChEBI" id="CHEBI:16042"/>
        <dbReference type="ChEBI" id="CHEBI:17792"/>
        <dbReference type="ChEBI" id="CHEBI:57925"/>
        <dbReference type="ChEBI" id="CHEBI:90779"/>
        <dbReference type="EC" id="2.5.1.18"/>
    </reaction>
</comment>
<dbReference type="GO" id="GO:0004364">
    <property type="term" value="F:glutathione transferase activity"/>
    <property type="evidence" value="ECO:0007669"/>
    <property type="project" value="UniProtKB-EC"/>
</dbReference>
<evidence type="ECO:0000256" key="1">
    <source>
        <dbReference type="ARBA" id="ARBA00012452"/>
    </source>
</evidence>
<dbReference type="GO" id="GO:0005737">
    <property type="term" value="C:cytoplasm"/>
    <property type="evidence" value="ECO:0007669"/>
    <property type="project" value="TreeGrafter"/>
</dbReference>
<dbReference type="Pfam" id="PF00043">
    <property type="entry name" value="GST_C"/>
    <property type="match status" value="1"/>
</dbReference>
<dbReference type="GO" id="GO:0043295">
    <property type="term" value="F:glutathione binding"/>
    <property type="evidence" value="ECO:0007669"/>
    <property type="project" value="TreeGrafter"/>
</dbReference>
<reference evidence="5" key="1">
    <citation type="journal article" date="2018" name="DNA Res.">
        <title>Multiple hybrid de novo genome assembly of finger millet, an orphan allotetraploid crop.</title>
        <authorList>
            <person name="Hatakeyama M."/>
            <person name="Aluri S."/>
            <person name="Balachadran M.T."/>
            <person name="Sivarajan S.R."/>
            <person name="Patrignani A."/>
            <person name="Gruter S."/>
            <person name="Poveda L."/>
            <person name="Shimizu-Inatsugi R."/>
            <person name="Baeten J."/>
            <person name="Francoijs K.J."/>
            <person name="Nataraja K.N."/>
            <person name="Reddy Y.A.N."/>
            <person name="Phadnis S."/>
            <person name="Ravikumar R.L."/>
            <person name="Schlapbach R."/>
            <person name="Sreeman S.M."/>
            <person name="Shimizu K.K."/>
        </authorList>
    </citation>
    <scope>NUCLEOTIDE SEQUENCE</scope>
</reference>
<evidence type="ECO:0000256" key="3">
    <source>
        <dbReference type="ARBA" id="ARBA00047960"/>
    </source>
</evidence>
<dbReference type="PROSITE" id="PS50405">
    <property type="entry name" value="GST_CTER"/>
    <property type="match status" value="1"/>
</dbReference>
<dbReference type="InterPro" id="IPR036282">
    <property type="entry name" value="Glutathione-S-Trfase_C_sf"/>
</dbReference>
<feature type="domain" description="GST C-terminal" evidence="4">
    <location>
        <begin position="80"/>
        <end position="255"/>
    </location>
</feature>
<dbReference type="Gene3D" id="1.20.1050.10">
    <property type="match status" value="2"/>
</dbReference>
<evidence type="ECO:0000256" key="2">
    <source>
        <dbReference type="ARBA" id="ARBA00022679"/>
    </source>
</evidence>
<name>A0AAV5EC11_ELECO</name>
<dbReference type="PANTHER" id="PTHR43900">
    <property type="entry name" value="GLUTATHIONE S-TRANSFERASE RHO"/>
    <property type="match status" value="1"/>
</dbReference>
<evidence type="ECO:0000259" key="4">
    <source>
        <dbReference type="PROSITE" id="PS50405"/>
    </source>
</evidence>
<comment type="caution">
    <text evidence="5">The sequence shown here is derived from an EMBL/GenBank/DDBJ whole genome shotgun (WGS) entry which is preliminary data.</text>
</comment>
<keyword evidence="2" id="KW-0808">Transferase</keyword>
<dbReference type="SUPFAM" id="SSF47616">
    <property type="entry name" value="GST C-terminal domain-like"/>
    <property type="match status" value="1"/>
</dbReference>
<dbReference type="PANTHER" id="PTHR43900:SF28">
    <property type="entry name" value="GLUTATHIONE TRANSFERASE"/>
    <property type="match status" value="1"/>
</dbReference>
<sequence length="259" mass="28671">MAQGAVLQVFGQPAATDVARVMACLFERKLKFELVRTDSFKQAHDKVPRLVRMKAHSRDICRYVCTEFPRLCTRSLYGAGALERASIEKWLQAEKQRFDAPSSALAFHLAFAPPSSPCAAHAGVVDDTEKNLDACVEENEARLVHVLEDVHDDDEEEDDPHRHHAAVAESEAKLLRVLDVYDDVLAGNAYLAGDEFTLADLSHLPNAHYVACTARGRALMSSRENVARWYDAISARPAWRQVVGAQARSAHCPAVVLDP</sequence>
<dbReference type="InterPro" id="IPR010987">
    <property type="entry name" value="Glutathione-S-Trfase_C-like"/>
</dbReference>
<accession>A0AAV5EC11</accession>
<organism evidence="5 6">
    <name type="scientific">Eleusine coracana subsp. coracana</name>
    <dbReference type="NCBI Taxonomy" id="191504"/>
    <lineage>
        <taxon>Eukaryota</taxon>
        <taxon>Viridiplantae</taxon>
        <taxon>Streptophyta</taxon>
        <taxon>Embryophyta</taxon>
        <taxon>Tracheophyta</taxon>
        <taxon>Spermatophyta</taxon>
        <taxon>Magnoliopsida</taxon>
        <taxon>Liliopsida</taxon>
        <taxon>Poales</taxon>
        <taxon>Poaceae</taxon>
        <taxon>PACMAD clade</taxon>
        <taxon>Chloridoideae</taxon>
        <taxon>Cynodonteae</taxon>
        <taxon>Eleusininae</taxon>
        <taxon>Eleusine</taxon>
    </lineage>
</organism>
<keyword evidence="6" id="KW-1185">Reference proteome</keyword>
<dbReference type="Proteomes" id="UP001054889">
    <property type="component" value="Unassembled WGS sequence"/>
</dbReference>
<proteinExistence type="predicted"/>
<dbReference type="AlphaFoldDB" id="A0AAV5EC11"/>